<dbReference type="InterPro" id="IPR011250">
    <property type="entry name" value="OMP/PagP_B-barrel"/>
</dbReference>
<accession>A0ABS3KWE0</accession>
<name>A0ABS3KWE0_9PROT</name>
<gene>
    <name evidence="2" type="ORF">IAI61_22430</name>
</gene>
<proteinExistence type="predicted"/>
<feature type="chain" id="PRO_5047526346" description="Outer membrane protein beta-barrel domain-containing protein" evidence="1">
    <location>
        <begin position="25"/>
        <end position="321"/>
    </location>
</feature>
<keyword evidence="3" id="KW-1185">Reference proteome</keyword>
<sequence>MRYTHFVIFVIISCAISVSVSAHSAFDGFRLGIEATYSETILEVNASNPKGAAVRNAYTTLTQDESQLAASSAQVAERRIAFEAGIRHLIANQQLLSVTEKQAAINPQAAVTLDPLLQQMRQHLLHEAASLQAASEAIKASEEAIRAGEALLMAGQERVAELSSFPAVSTVTLPGTTARVSLGWGTSWATRMGGIYYGVEIDAAPGVGDAVVRVPNRYDTRVEGGLTFGAAARFGWVPVPWAMPYVTTGMETQKLRIERSSSSGTEHLTGFRTGFGVEFSVADNNIIRVGYDRTMAPDSNFAGAKVTPLRNTYHVGLVRRF</sequence>
<evidence type="ECO:0008006" key="4">
    <source>
        <dbReference type="Google" id="ProtNLM"/>
    </source>
</evidence>
<dbReference type="EMBL" id="JACTNG010000021">
    <property type="protein sequence ID" value="MBO1081791.1"/>
    <property type="molecule type" value="Genomic_DNA"/>
</dbReference>
<comment type="caution">
    <text evidence="2">The sequence shown here is derived from an EMBL/GenBank/DDBJ whole genome shotgun (WGS) entry which is preliminary data.</text>
</comment>
<reference evidence="2 3" key="1">
    <citation type="submission" date="2020-09" db="EMBL/GenBank/DDBJ databases">
        <title>Roseomonas.</title>
        <authorList>
            <person name="Zhu W."/>
        </authorList>
    </citation>
    <scope>NUCLEOTIDE SEQUENCE [LARGE SCALE GENOMIC DNA]</scope>
    <source>
        <strain evidence="2 3">573</strain>
    </source>
</reference>
<evidence type="ECO:0000313" key="2">
    <source>
        <dbReference type="EMBL" id="MBO1081791.1"/>
    </source>
</evidence>
<dbReference type="Proteomes" id="UP001518989">
    <property type="component" value="Unassembled WGS sequence"/>
</dbReference>
<organism evidence="2 3">
    <name type="scientific">Roseomonas haemaphysalidis</name>
    <dbReference type="NCBI Taxonomy" id="2768162"/>
    <lineage>
        <taxon>Bacteria</taxon>
        <taxon>Pseudomonadati</taxon>
        <taxon>Pseudomonadota</taxon>
        <taxon>Alphaproteobacteria</taxon>
        <taxon>Acetobacterales</taxon>
        <taxon>Roseomonadaceae</taxon>
        <taxon>Roseomonas</taxon>
    </lineage>
</organism>
<evidence type="ECO:0000256" key="1">
    <source>
        <dbReference type="SAM" id="SignalP"/>
    </source>
</evidence>
<feature type="signal peptide" evidence="1">
    <location>
        <begin position="1"/>
        <end position="24"/>
    </location>
</feature>
<dbReference type="RefSeq" id="WP_207419975.1">
    <property type="nucleotide sequence ID" value="NZ_CP061180.1"/>
</dbReference>
<keyword evidence="1" id="KW-0732">Signal</keyword>
<dbReference type="SUPFAM" id="SSF56925">
    <property type="entry name" value="OMPA-like"/>
    <property type="match status" value="1"/>
</dbReference>
<protein>
    <recommendedName>
        <fullName evidence="4">Outer membrane protein beta-barrel domain-containing protein</fullName>
    </recommendedName>
</protein>
<evidence type="ECO:0000313" key="3">
    <source>
        <dbReference type="Proteomes" id="UP001518989"/>
    </source>
</evidence>